<organism evidence="3 4">
    <name type="scientific">Selenomonas ruminantium</name>
    <dbReference type="NCBI Taxonomy" id="971"/>
    <lineage>
        <taxon>Bacteria</taxon>
        <taxon>Bacillati</taxon>
        <taxon>Bacillota</taxon>
        <taxon>Negativicutes</taxon>
        <taxon>Selenomonadales</taxon>
        <taxon>Selenomonadaceae</taxon>
        <taxon>Selenomonas</taxon>
    </lineage>
</organism>
<evidence type="ECO:0000256" key="1">
    <source>
        <dbReference type="ARBA" id="ARBA00022729"/>
    </source>
</evidence>
<proteinExistence type="predicted"/>
<dbReference type="EMBL" id="FNJQ01000013">
    <property type="protein sequence ID" value="SDP30985.1"/>
    <property type="molecule type" value="Genomic_DNA"/>
</dbReference>
<dbReference type="GO" id="GO:0005886">
    <property type="term" value="C:plasma membrane"/>
    <property type="evidence" value="ECO:0007669"/>
    <property type="project" value="InterPro"/>
</dbReference>
<feature type="domain" description="ABC transporter substrate-binding protein PnrA-like" evidence="2">
    <location>
        <begin position="38"/>
        <end position="299"/>
    </location>
</feature>
<evidence type="ECO:0000259" key="2">
    <source>
        <dbReference type="Pfam" id="PF02608"/>
    </source>
</evidence>
<dbReference type="InterPro" id="IPR028082">
    <property type="entry name" value="Peripla_BP_I"/>
</dbReference>
<protein>
    <submittedName>
        <fullName evidence="3">Nucleoside-binding protein</fullName>
    </submittedName>
</protein>
<dbReference type="PANTHER" id="PTHR43208">
    <property type="entry name" value="ABC TRANSPORTER SUBSTRATE-BINDING PROTEIN"/>
    <property type="match status" value="1"/>
</dbReference>
<dbReference type="RefSeq" id="WP_074572164.1">
    <property type="nucleotide sequence ID" value="NZ_FNJQ01000013.1"/>
</dbReference>
<dbReference type="AlphaFoldDB" id="A0A1H0RNK5"/>
<keyword evidence="1" id="KW-0732">Signal</keyword>
<dbReference type="PANTHER" id="PTHR43208:SF1">
    <property type="entry name" value="ABC TRANSPORTER SUBSTRATE-BINDING PROTEIN"/>
    <property type="match status" value="1"/>
</dbReference>
<dbReference type="Pfam" id="PF02608">
    <property type="entry name" value="Bmp"/>
    <property type="match status" value="1"/>
</dbReference>
<evidence type="ECO:0000313" key="4">
    <source>
        <dbReference type="Proteomes" id="UP000182412"/>
    </source>
</evidence>
<dbReference type="InterPro" id="IPR052910">
    <property type="entry name" value="ABC-Purine-Binding"/>
</dbReference>
<accession>A0A1H0RNK5</accession>
<evidence type="ECO:0000313" key="3">
    <source>
        <dbReference type="EMBL" id="SDP30985.1"/>
    </source>
</evidence>
<reference evidence="3 4" key="1">
    <citation type="submission" date="2016-10" db="EMBL/GenBank/DDBJ databases">
        <authorList>
            <person name="de Groot N.N."/>
        </authorList>
    </citation>
    <scope>NUCLEOTIDE SEQUENCE [LARGE SCALE GENOMIC DNA]</scope>
    <source>
        <strain evidence="3 4">S137</strain>
    </source>
</reference>
<dbReference type="InterPro" id="IPR003760">
    <property type="entry name" value="PnrA-like"/>
</dbReference>
<sequence length="366" mass="40477">MKIKDWIRMNFPLALIGMLVVLLVMVIQSFQLPKTESKTVVGCVLVGERADNGWNKNHYEGLAAACRAHDVAILAVDDVAETESATYTAVEELINKGANVIYLTSFGYGQYVDEIARKYPTTAFFCISDKGRAKNCTSYFARLYQARYLAGIIAGQASKTGILGYVSAMPNSQTNRGINAYALGMLTVNPDAQLLVRFTGSWDDEAEERKSVALLQQAGADVITYHADNPYAIDEAEKRGLLSIGCNDVIQQYSDRFLTAVVYDWQVVYEKVLGDYLSGRVNFNSGYWLGLREGAVKLYPLSGAVAAGAAQVEADQEQQMMLADIVFSGVIYDNHGRLRCEEGERISDAELFSGMDWYVKGVRIYE</sequence>
<dbReference type="Proteomes" id="UP000182412">
    <property type="component" value="Unassembled WGS sequence"/>
</dbReference>
<dbReference type="CDD" id="cd19963">
    <property type="entry name" value="PBP1_BMP-like"/>
    <property type="match status" value="1"/>
</dbReference>
<dbReference type="OrthoDB" id="9769871at2"/>
<gene>
    <name evidence="3" type="ORF">SAMN05216366_11325</name>
</gene>
<name>A0A1H0RNK5_SELRU</name>
<dbReference type="SUPFAM" id="SSF53822">
    <property type="entry name" value="Periplasmic binding protein-like I"/>
    <property type="match status" value="1"/>
</dbReference>
<dbReference type="Gene3D" id="3.40.50.2300">
    <property type="match status" value="2"/>
</dbReference>